<evidence type="ECO:0000256" key="2">
    <source>
        <dbReference type="ARBA" id="ARBA00022670"/>
    </source>
</evidence>
<evidence type="ECO:0000256" key="6">
    <source>
        <dbReference type="PROSITE-ProRule" id="PRU00239"/>
    </source>
</evidence>
<dbReference type="InterPro" id="IPR038765">
    <property type="entry name" value="Papain-like_cys_pep_sf"/>
</dbReference>
<proteinExistence type="inferred from homology"/>
<keyword evidence="2 6" id="KW-0645">Protease</keyword>
<dbReference type="SUPFAM" id="SSF54001">
    <property type="entry name" value="Cysteine proteinases"/>
    <property type="match status" value="1"/>
</dbReference>
<dbReference type="InParanoid" id="A0A077ZW20"/>
<keyword evidence="10" id="KW-1185">Reference proteome</keyword>
<dbReference type="GO" id="GO:0006508">
    <property type="term" value="P:proteolysis"/>
    <property type="evidence" value="ECO:0007669"/>
    <property type="project" value="UniProtKB-KW"/>
</dbReference>
<feature type="chain" id="PRO_5001729037" evidence="7">
    <location>
        <begin position="20"/>
        <end position="671"/>
    </location>
</feature>
<evidence type="ECO:0000256" key="4">
    <source>
        <dbReference type="ARBA" id="ARBA00022807"/>
    </source>
</evidence>
<dbReference type="PRINTS" id="PR00704">
    <property type="entry name" value="CALPAIN"/>
</dbReference>
<dbReference type="Proteomes" id="UP000039865">
    <property type="component" value="Unassembled WGS sequence"/>
</dbReference>
<dbReference type="InterPro" id="IPR001300">
    <property type="entry name" value="Peptidase_C2_calpain_cat"/>
</dbReference>
<evidence type="ECO:0000256" key="5">
    <source>
        <dbReference type="PIRSR" id="PIRSR622684-1"/>
    </source>
</evidence>
<dbReference type="PROSITE" id="PS50203">
    <property type="entry name" value="CALPAIN_CAT"/>
    <property type="match status" value="1"/>
</dbReference>
<dbReference type="InterPro" id="IPR022684">
    <property type="entry name" value="Calpain_cysteine_protease"/>
</dbReference>
<feature type="domain" description="Calpain catalytic" evidence="8">
    <location>
        <begin position="65"/>
        <end position="373"/>
    </location>
</feature>
<evidence type="ECO:0000256" key="3">
    <source>
        <dbReference type="ARBA" id="ARBA00022801"/>
    </source>
</evidence>
<name>A0A077ZW20_STYLE</name>
<feature type="active site" evidence="5 6">
    <location>
        <position position="284"/>
    </location>
</feature>
<evidence type="ECO:0000313" key="10">
    <source>
        <dbReference type="Proteomes" id="UP000039865"/>
    </source>
</evidence>
<dbReference type="Pfam" id="PF00648">
    <property type="entry name" value="Peptidase_C2"/>
    <property type="match status" value="1"/>
</dbReference>
<keyword evidence="7" id="KW-0732">Signal</keyword>
<dbReference type="EMBL" id="CCKQ01001533">
    <property type="protein sequence ID" value="CDW72641.1"/>
    <property type="molecule type" value="Genomic_DNA"/>
</dbReference>
<organism evidence="9 10">
    <name type="scientific">Stylonychia lemnae</name>
    <name type="common">Ciliate</name>
    <dbReference type="NCBI Taxonomy" id="5949"/>
    <lineage>
        <taxon>Eukaryota</taxon>
        <taxon>Sar</taxon>
        <taxon>Alveolata</taxon>
        <taxon>Ciliophora</taxon>
        <taxon>Intramacronucleata</taxon>
        <taxon>Spirotrichea</taxon>
        <taxon>Stichotrichia</taxon>
        <taxon>Sporadotrichida</taxon>
        <taxon>Oxytrichidae</taxon>
        <taxon>Stylonychinae</taxon>
        <taxon>Stylonychia</taxon>
    </lineage>
</organism>
<accession>A0A077ZW20</accession>
<dbReference type="AlphaFoldDB" id="A0A077ZW20"/>
<dbReference type="Gene3D" id="3.90.70.10">
    <property type="entry name" value="Cysteine proteinases"/>
    <property type="match status" value="1"/>
</dbReference>
<feature type="active site" evidence="5 6">
    <location>
        <position position="128"/>
    </location>
</feature>
<gene>
    <name evidence="9" type="primary">Contig14814.g15780</name>
    <name evidence="9" type="ORF">STYLEM_1604</name>
</gene>
<dbReference type="PANTHER" id="PTHR10183:SF379">
    <property type="entry name" value="CALPAIN-5"/>
    <property type="match status" value="1"/>
</dbReference>
<protein>
    <submittedName>
        <fullName evidence="9">Calpain family cysteine protease containing protein</fullName>
    </submittedName>
</protein>
<comment type="similarity">
    <text evidence="1">Belongs to the peptidase C2 family.</text>
</comment>
<evidence type="ECO:0000259" key="8">
    <source>
        <dbReference type="PROSITE" id="PS50203"/>
    </source>
</evidence>
<feature type="active site" evidence="5 6">
    <location>
        <position position="310"/>
    </location>
</feature>
<keyword evidence="4 6" id="KW-0788">Thiol protease</keyword>
<dbReference type="PANTHER" id="PTHR10183">
    <property type="entry name" value="CALPAIN"/>
    <property type="match status" value="1"/>
</dbReference>
<evidence type="ECO:0000256" key="7">
    <source>
        <dbReference type="SAM" id="SignalP"/>
    </source>
</evidence>
<keyword evidence="3 6" id="KW-0378">Hydrolase</keyword>
<evidence type="ECO:0000256" key="1">
    <source>
        <dbReference type="ARBA" id="ARBA00007623"/>
    </source>
</evidence>
<dbReference type="GO" id="GO:0004198">
    <property type="term" value="F:calcium-dependent cysteine-type endopeptidase activity"/>
    <property type="evidence" value="ECO:0007669"/>
    <property type="project" value="InterPro"/>
</dbReference>
<reference evidence="9 10" key="1">
    <citation type="submission" date="2014-06" db="EMBL/GenBank/DDBJ databases">
        <authorList>
            <person name="Swart Estienne"/>
        </authorList>
    </citation>
    <scope>NUCLEOTIDE SEQUENCE [LARGE SCALE GENOMIC DNA]</scope>
    <source>
        <strain evidence="9 10">130c</strain>
    </source>
</reference>
<evidence type="ECO:0000313" key="9">
    <source>
        <dbReference type="EMBL" id="CDW72641.1"/>
    </source>
</evidence>
<dbReference type="SMART" id="SM00230">
    <property type="entry name" value="CysPc"/>
    <property type="match status" value="1"/>
</dbReference>
<sequence length="671" mass="74425">MRQFEATILLAFGVSLAAASQSGIQRFIRTLPQTKQKAYSCSTAIDRVKAPLPDYKKIVSSYSNFWNDSSFPADGSSISWQGTRFTDNRLKEFVSNKWERLNNLCPKCTLYGTEDFLNDVSQGVLGDCYFLSGISAVAEINSRFEKAIVNPQINWAGLYAFNVFIRGIPHVLVVDDSIPTGIYGKKPIFAGIGSDNSIWGPLLEKAWAKTNVNYEMTIGGYPNEAYTFLTNMPNMLYLMSDVNTASMWTILSQADAKNWIMSINTPASPGGDKDYCEFNLPCTHAYSLLSTVTVYNKDKSQSFNLIKIRNPWKQDSGFSGSFADSSPIWETVGLGGKTYAQQAKRVIADDGVYYMTDAEVMSAFSAFNVGEYYDNFVTSWYDKRNDQVANANSPAIYKFTLKQATPMYIRVITYERRMYPISCKPDSTELKLELVDASGKTISSIEYEEEKLNSINLVNTPLATGSYTLKFSPKWKDDDVKDYGIIINAPRDIEIKDSNGKTSRLTGHDFGSKGLKASVKQAPKPLKPLPDIKQSGPAYELTGNLDQDIVKIRNSKSLPIENGDNGQFLSGTKSSTVSGNRQAIAQFLGTLDEMIIYYASIYVSTKPGYKFKYSAGNDKCSITKNSSTGNDDIKCDCTITPDKYPKECLLVLVTKEGEDLDSYIDAGASSI</sequence>
<feature type="signal peptide" evidence="7">
    <location>
        <begin position="1"/>
        <end position="19"/>
    </location>
</feature>